<reference evidence="2 3" key="1">
    <citation type="submission" date="2015-11" db="EMBL/GenBank/DDBJ databases">
        <title>Genomic analysis of 38 Legionella species identifies large and diverse effector repertoires.</title>
        <authorList>
            <person name="Burstein D."/>
            <person name="Amaro F."/>
            <person name="Zusman T."/>
            <person name="Lifshitz Z."/>
            <person name="Cohen O."/>
            <person name="Gilbert J.A."/>
            <person name="Pupko T."/>
            <person name="Shuman H.A."/>
            <person name="Segal G."/>
        </authorList>
    </citation>
    <scope>NUCLEOTIDE SEQUENCE [LARGE SCALE GENOMIC DNA]</scope>
    <source>
        <strain evidence="2 3">BL-540</strain>
    </source>
</reference>
<dbReference type="SUPFAM" id="SSF48403">
    <property type="entry name" value="Ankyrin repeat"/>
    <property type="match status" value="1"/>
</dbReference>
<dbReference type="InterPro" id="IPR052050">
    <property type="entry name" value="SecEffector_AnkRepeat"/>
</dbReference>
<dbReference type="EMBL" id="LNYJ01000011">
    <property type="protein sequence ID" value="KTD16379.1"/>
    <property type="molecule type" value="Genomic_DNA"/>
</dbReference>
<proteinExistence type="predicted"/>
<sequence length="1105" mass="126145">MIIGDLFNWFHEDEQSFNFTNQRLSKDLLEAEHAQAKTINRILLSEVRLAKFNGLEVRDAQNQLEKHIEFIDYLDFCGKQFLEDPESSLFLVTLKYMLANTQKGLVHLNVKLNDLFTALLKEDRGSALSFYHENESLFQNHPEIQIRVKLEVCEQSRDEAVRRVEKHLAHLSKQLSNQQNPLGIIALCREWLSDTEQIAALILWLLQRQVSTKQILQTYLLHDFLKYHLFTLHSEDSEVFHLYALLNRFPEAKELIEAAQQTGSDERGFQHYALNGFLSENELDSVPAKRCPLEFSLTTANFLALHELFGLPFLSSAVITSVEHKNLTWIETLKHTLNQPEIVTQEIPALINTIAHISSPQILESLAALIDEATAQQLLSKNEGAVFYLLPYKPKLSEYINEKNITGFIHQITEKYTSESEILFQLMALFSILPKKNNPLAQLVFQAIIDNLVHHPLLLEDDRLVRHLRKFPACKRMLFEQSEKIKKQVHECIIEQAYKTPFNSHNYHIIEDLWVDATRKLAVLDLISPQEKFNLNHKYALQARIAEMNLSYCGENFDLDAFIESLSFPPVVTEHGVSEYERFLIELLAVIDNDPIRKQIIRKLENYPVLRLNWAEKEYEGKTLFLKAAKHGNLGLLDFLNDQVAPETVVEAMSKAAEYNQWKFVDRIICQTKVQLSEVDIEALILKATEHGQVNIIKSLSDTYGYEPTTGEVVKILKQAIKNNKLNVVEYFYNFSGKIPSQSVINKLFDSAVKLEFWDIALFLADSENHSPSRVTIEKAFSRAAETMQVVATKRFCTLSTHIPVSSAFHRAFVKACKSGHLPMVECLHDAAEQLPRPIIEKAVVQAISNGHQEIISYLYSSIYPPDQSLVNQGFMTAVKTGQLTLVEFFSAIANKNTPSQHVIRQAMYLTAKNGQVELFNTLCRFEQNPPAKSVIKQAYLLSVKSGKLGIVDYLCINKMHVFNQRDIEQGLILAVKFKKPLIAQYLCGLPANGHHKKILRIAYNKAVSTGQNELADFLREQLHCKKRQQKTSNSEIANRSARKNELEVEDKSNPGSEPMPTKQPANVGISLTSQGFFKAKLQRNSPTSENLVGSMLVDYKTRDF</sequence>
<dbReference type="AlphaFoldDB" id="A0A0W0V8B4"/>
<keyword evidence="3" id="KW-1185">Reference proteome</keyword>
<evidence type="ECO:0000313" key="2">
    <source>
        <dbReference type="EMBL" id="KTD16379.1"/>
    </source>
</evidence>
<name>A0A0W0V8B4_9GAMM</name>
<evidence type="ECO:0000313" key="3">
    <source>
        <dbReference type="Proteomes" id="UP000055035"/>
    </source>
</evidence>
<dbReference type="PATRIC" id="fig|456.5.peg.724"/>
<dbReference type="Gene3D" id="1.25.40.20">
    <property type="entry name" value="Ankyrin repeat-containing domain"/>
    <property type="match status" value="1"/>
</dbReference>
<dbReference type="PANTHER" id="PTHR46586:SF3">
    <property type="entry name" value="ANKYRIN REPEAT-CONTAINING PROTEIN"/>
    <property type="match status" value="1"/>
</dbReference>
<evidence type="ECO:0000256" key="1">
    <source>
        <dbReference type="SAM" id="MobiDB-lite"/>
    </source>
</evidence>
<feature type="region of interest" description="Disordered" evidence="1">
    <location>
        <begin position="1029"/>
        <end position="1068"/>
    </location>
</feature>
<feature type="compositionally biased region" description="Basic and acidic residues" evidence="1">
    <location>
        <begin position="1043"/>
        <end position="1053"/>
    </location>
</feature>
<comment type="caution">
    <text evidence="2">The sequence shown here is derived from an EMBL/GenBank/DDBJ whole genome shotgun (WGS) entry which is preliminary data.</text>
</comment>
<protein>
    <submittedName>
        <fullName evidence="2">Ankyrin repeats (3 copies)</fullName>
    </submittedName>
</protein>
<gene>
    <name evidence="2" type="ORF">Ljor_0685</name>
</gene>
<dbReference type="Proteomes" id="UP000055035">
    <property type="component" value="Unassembled WGS sequence"/>
</dbReference>
<dbReference type="PANTHER" id="PTHR46586">
    <property type="entry name" value="ANKYRIN REPEAT-CONTAINING PROTEIN"/>
    <property type="match status" value="1"/>
</dbReference>
<dbReference type="RefSeq" id="WP_058470239.1">
    <property type="nucleotide sequence ID" value="NZ_CAAAIC010000004.1"/>
</dbReference>
<dbReference type="InterPro" id="IPR036770">
    <property type="entry name" value="Ankyrin_rpt-contain_sf"/>
</dbReference>
<dbReference type="STRING" id="456.Ljor_0685"/>
<organism evidence="2 3">
    <name type="scientific">Legionella jordanis</name>
    <dbReference type="NCBI Taxonomy" id="456"/>
    <lineage>
        <taxon>Bacteria</taxon>
        <taxon>Pseudomonadati</taxon>
        <taxon>Pseudomonadota</taxon>
        <taxon>Gammaproteobacteria</taxon>
        <taxon>Legionellales</taxon>
        <taxon>Legionellaceae</taxon>
        <taxon>Legionella</taxon>
    </lineage>
</organism>
<accession>A0A0W0V8B4</accession>
<dbReference type="OrthoDB" id="5653325at2"/>